<dbReference type="KEGG" id="loa:LOAG_16921"/>
<gene>
    <name evidence="2" type="ORF">LOAG_16921</name>
</gene>
<evidence type="ECO:0000313" key="2">
    <source>
        <dbReference type="EMBL" id="EJD76067.1"/>
    </source>
</evidence>
<dbReference type="InParanoid" id="A0A1S0UMJ3"/>
<proteinExistence type="predicted"/>
<organism evidence="2">
    <name type="scientific">Loa loa</name>
    <name type="common">Eye worm</name>
    <name type="synonym">Filaria loa</name>
    <dbReference type="NCBI Taxonomy" id="7209"/>
    <lineage>
        <taxon>Eukaryota</taxon>
        <taxon>Metazoa</taxon>
        <taxon>Ecdysozoa</taxon>
        <taxon>Nematoda</taxon>
        <taxon>Chromadorea</taxon>
        <taxon>Rhabditida</taxon>
        <taxon>Spirurina</taxon>
        <taxon>Spiruromorpha</taxon>
        <taxon>Filarioidea</taxon>
        <taxon>Onchocercidae</taxon>
        <taxon>Loa</taxon>
    </lineage>
</organism>
<dbReference type="GeneID" id="31251514"/>
<reference evidence="2" key="1">
    <citation type="submission" date="2012-04" db="EMBL/GenBank/DDBJ databases">
        <title>The Genome Sequence of Loa loa.</title>
        <authorList>
            <consortium name="The Broad Institute Genome Sequencing Platform"/>
            <consortium name="Broad Institute Genome Sequencing Center for Infectious Disease"/>
            <person name="Nutman T.B."/>
            <person name="Fink D.L."/>
            <person name="Russ C."/>
            <person name="Young S."/>
            <person name="Zeng Q."/>
            <person name="Gargeya S."/>
            <person name="Alvarado L."/>
            <person name="Berlin A."/>
            <person name="Chapman S.B."/>
            <person name="Chen Z."/>
            <person name="Freedman E."/>
            <person name="Gellesch M."/>
            <person name="Goldberg J."/>
            <person name="Griggs A."/>
            <person name="Gujja S."/>
            <person name="Heilman E.R."/>
            <person name="Heiman D."/>
            <person name="Howarth C."/>
            <person name="Mehta T."/>
            <person name="Neiman D."/>
            <person name="Pearson M."/>
            <person name="Roberts A."/>
            <person name="Saif S."/>
            <person name="Shea T."/>
            <person name="Shenoy N."/>
            <person name="Sisk P."/>
            <person name="Stolte C."/>
            <person name="Sykes S."/>
            <person name="White J."/>
            <person name="Yandava C."/>
            <person name="Haas B."/>
            <person name="Henn M.R."/>
            <person name="Nusbaum C."/>
            <person name="Birren B."/>
        </authorList>
    </citation>
    <scope>NUCLEOTIDE SEQUENCE [LARGE SCALE GENOMIC DNA]</scope>
</reference>
<dbReference type="EMBL" id="JH712093">
    <property type="protein sequence ID" value="EJD76067.1"/>
    <property type="molecule type" value="Genomic_DNA"/>
</dbReference>
<dbReference type="RefSeq" id="XP_020306891.1">
    <property type="nucleotide sequence ID" value="XM_020449575.1"/>
</dbReference>
<dbReference type="AlphaFoldDB" id="A0A1S0UMJ3"/>
<evidence type="ECO:0000256" key="1">
    <source>
        <dbReference type="SAM" id="MobiDB-lite"/>
    </source>
</evidence>
<accession>A0A1S0UMJ3</accession>
<feature type="region of interest" description="Disordered" evidence="1">
    <location>
        <begin position="56"/>
        <end position="76"/>
    </location>
</feature>
<protein>
    <submittedName>
        <fullName evidence="2">Uncharacterized protein</fullName>
    </submittedName>
</protein>
<name>A0A1S0UMJ3_LOALO</name>
<dbReference type="CTD" id="31251514"/>
<sequence>MKQASTETSRHPKKRVDQPSRKYSTPSDYEILFNADHAVQGSIIQHTAQQPVKSELESDYDGDVHGHTAQKTGKATGIDGIPSEVWKHLQSLLPYTRTSKIELLKLPRYHPAFYCQQNPSKNTSEWIAAHYIRKSSTRKPMWLQSK</sequence>
<feature type="region of interest" description="Disordered" evidence="1">
    <location>
        <begin position="1"/>
        <end position="27"/>
    </location>
</feature>